<name>A0A926HX93_9FIRM</name>
<dbReference type="Pfam" id="PF04023">
    <property type="entry name" value="FeoA"/>
    <property type="match status" value="1"/>
</dbReference>
<gene>
    <name evidence="3" type="ORF">H8693_06200</name>
</gene>
<dbReference type="Gene3D" id="2.30.30.90">
    <property type="match status" value="1"/>
</dbReference>
<dbReference type="PANTHER" id="PTHR42954:SF2">
    <property type="entry name" value="FE(2+) TRANSPORT PROTEIN A"/>
    <property type="match status" value="1"/>
</dbReference>
<comment type="caution">
    <text evidence="3">The sequence shown here is derived from an EMBL/GenBank/DDBJ whole genome shotgun (WGS) entry which is preliminary data.</text>
</comment>
<dbReference type="RefSeq" id="WP_249280271.1">
    <property type="nucleotide sequence ID" value="NZ_JACRSS010000002.1"/>
</dbReference>
<reference evidence="3" key="1">
    <citation type="submission" date="2020-08" db="EMBL/GenBank/DDBJ databases">
        <title>Genome public.</title>
        <authorList>
            <person name="Liu C."/>
            <person name="Sun Q."/>
        </authorList>
    </citation>
    <scope>NUCLEOTIDE SEQUENCE</scope>
    <source>
        <strain evidence="3">NSJ-63</strain>
    </source>
</reference>
<dbReference type="GO" id="GO:0046914">
    <property type="term" value="F:transition metal ion binding"/>
    <property type="evidence" value="ECO:0007669"/>
    <property type="project" value="InterPro"/>
</dbReference>
<evidence type="ECO:0000256" key="1">
    <source>
        <dbReference type="ARBA" id="ARBA00023004"/>
    </source>
</evidence>
<evidence type="ECO:0000259" key="2">
    <source>
        <dbReference type="SMART" id="SM00899"/>
    </source>
</evidence>
<proteinExistence type="predicted"/>
<dbReference type="InterPro" id="IPR052713">
    <property type="entry name" value="FeoA"/>
</dbReference>
<feature type="domain" description="Ferrous iron transporter FeoA-like" evidence="2">
    <location>
        <begin position="4"/>
        <end position="76"/>
    </location>
</feature>
<dbReference type="AlphaFoldDB" id="A0A926HX93"/>
<dbReference type="SUPFAM" id="SSF50037">
    <property type="entry name" value="C-terminal domain of transcriptional repressors"/>
    <property type="match status" value="1"/>
</dbReference>
<sequence>MYTTRLFDIGVGQTARVESLHADGAVRRRLLDIGLTRGTRATCLYAAPSGDPKAFLIRGTVIALRSEDSARVQAQAVLPVSQKEVHAWA</sequence>
<dbReference type="InterPro" id="IPR008988">
    <property type="entry name" value="Transcriptional_repressor_C"/>
</dbReference>
<evidence type="ECO:0000313" key="3">
    <source>
        <dbReference type="EMBL" id="MBC8538521.1"/>
    </source>
</evidence>
<dbReference type="Proteomes" id="UP000617951">
    <property type="component" value="Unassembled WGS sequence"/>
</dbReference>
<dbReference type="InterPro" id="IPR038157">
    <property type="entry name" value="FeoA_core_dom"/>
</dbReference>
<organism evidence="3 4">
    <name type="scientific">Guopingia tenuis</name>
    <dbReference type="NCBI Taxonomy" id="2763656"/>
    <lineage>
        <taxon>Bacteria</taxon>
        <taxon>Bacillati</taxon>
        <taxon>Bacillota</taxon>
        <taxon>Clostridia</taxon>
        <taxon>Christensenellales</taxon>
        <taxon>Christensenellaceae</taxon>
        <taxon>Guopingia</taxon>
    </lineage>
</organism>
<dbReference type="InterPro" id="IPR007167">
    <property type="entry name" value="Fe-transptr_FeoA-like"/>
</dbReference>
<keyword evidence="4" id="KW-1185">Reference proteome</keyword>
<dbReference type="SMART" id="SM00899">
    <property type="entry name" value="FeoA"/>
    <property type="match status" value="1"/>
</dbReference>
<evidence type="ECO:0000313" key="4">
    <source>
        <dbReference type="Proteomes" id="UP000617951"/>
    </source>
</evidence>
<keyword evidence="1" id="KW-0408">Iron</keyword>
<dbReference type="EMBL" id="JACRSS010000002">
    <property type="protein sequence ID" value="MBC8538521.1"/>
    <property type="molecule type" value="Genomic_DNA"/>
</dbReference>
<dbReference type="PANTHER" id="PTHR42954">
    <property type="entry name" value="FE(2+) TRANSPORT PROTEIN A"/>
    <property type="match status" value="1"/>
</dbReference>
<protein>
    <submittedName>
        <fullName evidence="3">Ferrous iron transport protein A</fullName>
    </submittedName>
</protein>
<accession>A0A926HX93</accession>